<protein>
    <recommendedName>
        <fullName evidence="2">DUF4276 family protein</fullName>
    </recommendedName>
</protein>
<name>A0A5J4QTD0_9ZZZZ</name>
<proteinExistence type="predicted"/>
<sequence>MKEDINVPNFIPYIQKHEFEALLFASNTGFENFYEQEVFEQTAGIIHKYNNPEEINTHPNTAPSKRLMDIIKSYEKVVDGNLIALEINIKTILEKCPRFRDWVESLVEIASED</sequence>
<dbReference type="Pfam" id="PF14103">
    <property type="entry name" value="DUF4276"/>
    <property type="match status" value="1"/>
</dbReference>
<dbReference type="EMBL" id="SNRY01002564">
    <property type="protein sequence ID" value="KAA6324479.1"/>
    <property type="molecule type" value="Genomic_DNA"/>
</dbReference>
<comment type="caution">
    <text evidence="1">The sequence shown here is derived from an EMBL/GenBank/DDBJ whole genome shotgun (WGS) entry which is preliminary data.</text>
</comment>
<gene>
    <name evidence="1" type="ORF">EZS27_026201</name>
</gene>
<dbReference type="InterPro" id="IPR025455">
    <property type="entry name" value="DUF4276"/>
</dbReference>
<reference evidence="1" key="1">
    <citation type="submission" date="2019-03" db="EMBL/GenBank/DDBJ databases">
        <title>Single cell metagenomics reveals metabolic interactions within the superorganism composed of flagellate Streblomastix strix and complex community of Bacteroidetes bacteria on its surface.</title>
        <authorList>
            <person name="Treitli S.C."/>
            <person name="Kolisko M."/>
            <person name="Husnik F."/>
            <person name="Keeling P."/>
            <person name="Hampl V."/>
        </authorList>
    </citation>
    <scope>NUCLEOTIDE SEQUENCE</scope>
    <source>
        <strain evidence="1">STM</strain>
    </source>
</reference>
<dbReference type="AlphaFoldDB" id="A0A5J4QTD0"/>
<evidence type="ECO:0008006" key="2">
    <source>
        <dbReference type="Google" id="ProtNLM"/>
    </source>
</evidence>
<accession>A0A5J4QTD0</accession>
<evidence type="ECO:0000313" key="1">
    <source>
        <dbReference type="EMBL" id="KAA6324479.1"/>
    </source>
</evidence>
<organism evidence="1">
    <name type="scientific">termite gut metagenome</name>
    <dbReference type="NCBI Taxonomy" id="433724"/>
    <lineage>
        <taxon>unclassified sequences</taxon>
        <taxon>metagenomes</taxon>
        <taxon>organismal metagenomes</taxon>
    </lineage>
</organism>